<dbReference type="Gene3D" id="2.70.70.10">
    <property type="entry name" value="Glucose Permease (Domain IIA)"/>
    <property type="match status" value="1"/>
</dbReference>
<dbReference type="PANTHER" id="PTHR45008">
    <property type="entry name" value="PTS SYSTEM GLUCOSE-SPECIFIC EIIA COMPONENT"/>
    <property type="match status" value="1"/>
</dbReference>
<dbReference type="PANTHER" id="PTHR45008:SF1">
    <property type="entry name" value="PTS SYSTEM GLUCOSE-SPECIFIC EIIA COMPONENT"/>
    <property type="match status" value="1"/>
</dbReference>
<evidence type="ECO:0000256" key="3">
    <source>
        <dbReference type="ARBA" id="ARBA00022597"/>
    </source>
</evidence>
<dbReference type="Pfam" id="PF00358">
    <property type="entry name" value="PTS_EIIA_1"/>
    <property type="match status" value="1"/>
</dbReference>
<keyword evidence="5" id="KW-0598">Phosphotransferase system</keyword>
<gene>
    <name evidence="8" type="ORF">DI609_08170</name>
</gene>
<protein>
    <submittedName>
        <fullName evidence="8">PTS sugar transporter subunit IIABC</fullName>
    </submittedName>
</protein>
<keyword evidence="6" id="KW-0418">Kinase</keyword>
<evidence type="ECO:0000256" key="4">
    <source>
        <dbReference type="ARBA" id="ARBA00022679"/>
    </source>
</evidence>
<name>A0A2W5B190_9CORY</name>
<feature type="domain" description="PTS EIIA type-1" evidence="7">
    <location>
        <begin position="77"/>
        <end position="184"/>
    </location>
</feature>
<evidence type="ECO:0000256" key="2">
    <source>
        <dbReference type="ARBA" id="ARBA00022448"/>
    </source>
</evidence>
<dbReference type="PROSITE" id="PS51093">
    <property type="entry name" value="PTS_EIIA_TYPE_1"/>
    <property type="match status" value="1"/>
</dbReference>
<evidence type="ECO:0000313" key="8">
    <source>
        <dbReference type="EMBL" id="PZO99502.1"/>
    </source>
</evidence>
<proteinExistence type="predicted"/>
<evidence type="ECO:0000256" key="1">
    <source>
        <dbReference type="ARBA" id="ARBA00004496"/>
    </source>
</evidence>
<organism evidence="8 9">
    <name type="scientific">Corynebacterium urealyticum</name>
    <dbReference type="NCBI Taxonomy" id="43771"/>
    <lineage>
        <taxon>Bacteria</taxon>
        <taxon>Bacillati</taxon>
        <taxon>Actinomycetota</taxon>
        <taxon>Actinomycetes</taxon>
        <taxon>Mycobacteriales</taxon>
        <taxon>Corynebacteriaceae</taxon>
        <taxon>Corynebacterium</taxon>
    </lineage>
</organism>
<dbReference type="GO" id="GO:0005737">
    <property type="term" value="C:cytoplasm"/>
    <property type="evidence" value="ECO:0007669"/>
    <property type="project" value="UniProtKB-SubCell"/>
</dbReference>
<dbReference type="InterPro" id="IPR001127">
    <property type="entry name" value="PTS_EIIA_1_perm"/>
</dbReference>
<accession>A0A2W5B190</accession>
<sequence>MVRFLLPQDRARLGWRSMTDGHDFEDLGGAGDVGAAGFGAADMDAVAEGRGRAPGAERTPVGAPLAGTTAPLSAVPHPVFASGSAGAGVAVIPDPDKEIVEVQSPVAGTIVRMQPHMFVVELEDESARVLVQMGIDTDQLNGQGFATRWAEGSTVQAGTPVVTYAPKEVGRLGYDPIVLVLALSHGSGEIEFPVALSGPCAAQDELFRV</sequence>
<evidence type="ECO:0000256" key="5">
    <source>
        <dbReference type="ARBA" id="ARBA00022683"/>
    </source>
</evidence>
<dbReference type="GO" id="GO:0009401">
    <property type="term" value="P:phosphoenolpyruvate-dependent sugar phosphotransferase system"/>
    <property type="evidence" value="ECO:0007669"/>
    <property type="project" value="UniProtKB-KW"/>
</dbReference>
<evidence type="ECO:0000256" key="6">
    <source>
        <dbReference type="ARBA" id="ARBA00022777"/>
    </source>
</evidence>
<comment type="subcellular location">
    <subcellularLocation>
        <location evidence="1">Cytoplasm</location>
    </subcellularLocation>
</comment>
<comment type="caution">
    <text evidence="8">The sequence shown here is derived from an EMBL/GenBank/DDBJ whole genome shotgun (WGS) entry which is preliminary data.</text>
</comment>
<dbReference type="AlphaFoldDB" id="A0A2W5B190"/>
<keyword evidence="3 8" id="KW-0762">Sugar transport</keyword>
<evidence type="ECO:0000259" key="7">
    <source>
        <dbReference type="PROSITE" id="PS51093"/>
    </source>
</evidence>
<dbReference type="SUPFAM" id="SSF51261">
    <property type="entry name" value="Duplicated hybrid motif"/>
    <property type="match status" value="1"/>
</dbReference>
<dbReference type="InterPro" id="IPR050890">
    <property type="entry name" value="PTS_EIIA_component"/>
</dbReference>
<keyword evidence="2" id="KW-0813">Transport</keyword>
<dbReference type="Proteomes" id="UP000249451">
    <property type="component" value="Unassembled WGS sequence"/>
</dbReference>
<dbReference type="GO" id="GO:0016301">
    <property type="term" value="F:kinase activity"/>
    <property type="evidence" value="ECO:0007669"/>
    <property type="project" value="UniProtKB-KW"/>
</dbReference>
<dbReference type="InterPro" id="IPR011055">
    <property type="entry name" value="Dup_hybrid_motif"/>
</dbReference>
<keyword evidence="4" id="KW-0808">Transferase</keyword>
<evidence type="ECO:0000313" key="9">
    <source>
        <dbReference type="Proteomes" id="UP000249451"/>
    </source>
</evidence>
<reference evidence="8 9" key="1">
    <citation type="submission" date="2017-11" db="EMBL/GenBank/DDBJ databases">
        <title>Infants hospitalized years apart are colonized by the same room-sourced microbial strains.</title>
        <authorList>
            <person name="Brooks B."/>
            <person name="Olm M.R."/>
            <person name="Firek B.A."/>
            <person name="Baker R."/>
            <person name="Thomas B.C."/>
            <person name="Morowitz M.J."/>
            <person name="Banfield J.F."/>
        </authorList>
    </citation>
    <scope>NUCLEOTIDE SEQUENCE [LARGE SCALE GENOMIC DNA]</scope>
    <source>
        <strain evidence="8">S2_012_000_R3_87</strain>
    </source>
</reference>
<dbReference type="EMBL" id="QFNY01000193">
    <property type="protein sequence ID" value="PZO99502.1"/>
    <property type="molecule type" value="Genomic_DNA"/>
</dbReference>